<organism evidence="14 15">
    <name type="scientific">Schizopora paradoxa</name>
    <dbReference type="NCBI Taxonomy" id="27342"/>
    <lineage>
        <taxon>Eukaryota</taxon>
        <taxon>Fungi</taxon>
        <taxon>Dikarya</taxon>
        <taxon>Basidiomycota</taxon>
        <taxon>Agaricomycotina</taxon>
        <taxon>Agaricomycetes</taxon>
        <taxon>Hymenochaetales</taxon>
        <taxon>Schizoporaceae</taxon>
        <taxon>Schizopora</taxon>
    </lineage>
</organism>
<dbReference type="GO" id="GO:0019706">
    <property type="term" value="F:protein-cysteine S-palmitoyltransferase activity"/>
    <property type="evidence" value="ECO:0007669"/>
    <property type="project" value="UniProtKB-EC"/>
</dbReference>
<dbReference type="Pfam" id="PF01529">
    <property type="entry name" value="DHHC"/>
    <property type="match status" value="1"/>
</dbReference>
<keyword evidence="15" id="KW-1185">Reference proteome</keyword>
<evidence type="ECO:0000256" key="11">
    <source>
        <dbReference type="RuleBase" id="RU079119"/>
    </source>
</evidence>
<evidence type="ECO:0000256" key="7">
    <source>
        <dbReference type="ARBA" id="ARBA00023139"/>
    </source>
</evidence>
<dbReference type="STRING" id="27342.A0A0H2RQ69"/>
<feature type="region of interest" description="Disordered" evidence="12">
    <location>
        <begin position="396"/>
        <end position="416"/>
    </location>
</feature>
<keyword evidence="8" id="KW-0449">Lipoprotein</keyword>
<keyword evidence="3 11" id="KW-0808">Transferase</keyword>
<feature type="domain" description="Palmitoyltransferase DHHC" evidence="13">
    <location>
        <begin position="137"/>
        <end position="200"/>
    </location>
</feature>
<dbReference type="AlphaFoldDB" id="A0A0H2RQ69"/>
<keyword evidence="6 11" id="KW-0472">Membrane</keyword>
<accession>A0A0H2RQ69</accession>
<dbReference type="PROSITE" id="PS50216">
    <property type="entry name" value="DHHC"/>
    <property type="match status" value="1"/>
</dbReference>
<feature type="transmembrane region" description="Helical" evidence="11">
    <location>
        <begin position="317"/>
        <end position="341"/>
    </location>
</feature>
<evidence type="ECO:0000256" key="9">
    <source>
        <dbReference type="ARBA" id="ARBA00023315"/>
    </source>
</evidence>
<comment type="similarity">
    <text evidence="2 11">Belongs to the DHHC palmitoyltransferase family.</text>
</comment>
<keyword evidence="7" id="KW-0564">Palmitate</keyword>
<dbReference type="PANTHER" id="PTHR22883:SF301">
    <property type="entry name" value="PALMITOYLTRANSFERASE ZDHHC12"/>
    <property type="match status" value="1"/>
</dbReference>
<keyword evidence="4 11" id="KW-0812">Transmembrane</keyword>
<dbReference type="Proteomes" id="UP000053477">
    <property type="component" value="Unassembled WGS sequence"/>
</dbReference>
<dbReference type="PANTHER" id="PTHR22883">
    <property type="entry name" value="ZINC FINGER DHHC DOMAIN CONTAINING PROTEIN"/>
    <property type="match status" value="1"/>
</dbReference>
<evidence type="ECO:0000313" key="15">
    <source>
        <dbReference type="Proteomes" id="UP000053477"/>
    </source>
</evidence>
<evidence type="ECO:0000256" key="12">
    <source>
        <dbReference type="SAM" id="MobiDB-lite"/>
    </source>
</evidence>
<dbReference type="InParanoid" id="A0A0H2RQ69"/>
<evidence type="ECO:0000259" key="13">
    <source>
        <dbReference type="Pfam" id="PF01529"/>
    </source>
</evidence>
<gene>
    <name evidence="14" type="ORF">SCHPADRAFT_998778</name>
</gene>
<feature type="transmembrane region" description="Helical" evidence="11">
    <location>
        <begin position="183"/>
        <end position="204"/>
    </location>
</feature>
<evidence type="ECO:0000256" key="10">
    <source>
        <dbReference type="ARBA" id="ARBA00048048"/>
    </source>
</evidence>
<dbReference type="OrthoDB" id="302728at2759"/>
<protein>
    <recommendedName>
        <fullName evidence="11">Palmitoyltransferase</fullName>
        <ecNumber evidence="11">2.3.1.225</ecNumber>
    </recommendedName>
</protein>
<keyword evidence="5 11" id="KW-1133">Transmembrane helix</keyword>
<feature type="transmembrane region" description="Helical" evidence="11">
    <location>
        <begin position="45"/>
        <end position="69"/>
    </location>
</feature>
<keyword evidence="9 11" id="KW-0012">Acyltransferase</keyword>
<reference evidence="14 15" key="1">
    <citation type="submission" date="2015-04" db="EMBL/GenBank/DDBJ databases">
        <title>Complete genome sequence of Schizopora paradoxa KUC8140, a cosmopolitan wood degrader in East Asia.</title>
        <authorList>
            <consortium name="DOE Joint Genome Institute"/>
            <person name="Min B."/>
            <person name="Park H."/>
            <person name="Jang Y."/>
            <person name="Kim J.-J."/>
            <person name="Kim K.H."/>
            <person name="Pangilinan J."/>
            <person name="Lipzen A."/>
            <person name="Riley R."/>
            <person name="Grigoriev I.V."/>
            <person name="Spatafora J.W."/>
            <person name="Choi I.-G."/>
        </authorList>
    </citation>
    <scope>NUCLEOTIDE SEQUENCE [LARGE SCALE GENOMIC DNA]</scope>
    <source>
        <strain evidence="14 15">KUC8140</strain>
    </source>
</reference>
<evidence type="ECO:0000256" key="8">
    <source>
        <dbReference type="ARBA" id="ARBA00023288"/>
    </source>
</evidence>
<comment type="subcellular location">
    <subcellularLocation>
        <location evidence="1">Endomembrane system</location>
        <topology evidence="1">Multi-pass membrane protein</topology>
    </subcellularLocation>
</comment>
<dbReference type="EMBL" id="KQ085996">
    <property type="protein sequence ID" value="KLO11618.1"/>
    <property type="molecule type" value="Genomic_DNA"/>
</dbReference>
<dbReference type="InterPro" id="IPR001594">
    <property type="entry name" value="Palmitoyltrfase_DHHC"/>
</dbReference>
<dbReference type="GO" id="GO:0005783">
    <property type="term" value="C:endoplasmic reticulum"/>
    <property type="evidence" value="ECO:0007669"/>
    <property type="project" value="TreeGrafter"/>
</dbReference>
<comment type="domain">
    <text evidence="11">The DHHC domain is required for palmitoyltransferase activity.</text>
</comment>
<dbReference type="GO" id="GO:0006612">
    <property type="term" value="P:protein targeting to membrane"/>
    <property type="evidence" value="ECO:0007669"/>
    <property type="project" value="TreeGrafter"/>
</dbReference>
<evidence type="ECO:0000256" key="1">
    <source>
        <dbReference type="ARBA" id="ARBA00004127"/>
    </source>
</evidence>
<dbReference type="EC" id="2.3.1.225" evidence="11"/>
<name>A0A0H2RQ69_9AGAM</name>
<sequence length="512" mass="57084">MDARRAVMRVLDVAFPLADTVLIFNGLSVVYKIGYRFLIQREGHVIYGALYIFAAFSLLLTSLASLLSLRFHEHPRIPSRPPKLQSEVMSFKTSGCERRILSDNSAAGVRAWVLNVAAVMESLQTPSDEIHFNTCHKGLCKPLSNWKPPRTHHCSSCGACRVGFDHHCPWIGTCLTMNLLPRFALFLTCIALIPAISLMPLFIIQAPAPLVSPDVPLRTFPSSDPLLLADISRQDQSSKFVFRDTILPSRIYTAYAYSRSSQEIREAWWDRWYSWYLVMGPIGRVPVGVLWGVRELAIEEQRHALTMPGEDIARPGVSLILTSAYGMLFGLFALAMCIVTLRHAQKGITTLEAQFSEGSVIYPRELESNERNETMNFNPVLCVWLAISMNTKGTNSSKWGKKARSDGTEIYTPPGDTISTPRAAEPIFRALYLSPEQMDIIQLYAGNQSTFVGFLREGLRTTLLSFVKPCRGVDAEATNSEGKWGGWEWPKASEVLTDIAIESLNASELSAT</sequence>
<evidence type="ECO:0000256" key="4">
    <source>
        <dbReference type="ARBA" id="ARBA00022692"/>
    </source>
</evidence>
<evidence type="ECO:0000256" key="6">
    <source>
        <dbReference type="ARBA" id="ARBA00023136"/>
    </source>
</evidence>
<evidence type="ECO:0000256" key="5">
    <source>
        <dbReference type="ARBA" id="ARBA00022989"/>
    </source>
</evidence>
<evidence type="ECO:0000256" key="2">
    <source>
        <dbReference type="ARBA" id="ARBA00008574"/>
    </source>
</evidence>
<proteinExistence type="inferred from homology"/>
<dbReference type="InterPro" id="IPR039859">
    <property type="entry name" value="PFA4/ZDH16/20/ERF2-like"/>
</dbReference>
<evidence type="ECO:0000313" key="14">
    <source>
        <dbReference type="EMBL" id="KLO11618.1"/>
    </source>
</evidence>
<comment type="catalytic activity">
    <reaction evidence="10 11">
        <text>L-cysteinyl-[protein] + hexadecanoyl-CoA = S-hexadecanoyl-L-cysteinyl-[protein] + CoA</text>
        <dbReference type="Rhea" id="RHEA:36683"/>
        <dbReference type="Rhea" id="RHEA-COMP:10131"/>
        <dbReference type="Rhea" id="RHEA-COMP:11032"/>
        <dbReference type="ChEBI" id="CHEBI:29950"/>
        <dbReference type="ChEBI" id="CHEBI:57287"/>
        <dbReference type="ChEBI" id="CHEBI:57379"/>
        <dbReference type="ChEBI" id="CHEBI:74151"/>
        <dbReference type="EC" id="2.3.1.225"/>
    </reaction>
</comment>
<evidence type="ECO:0000256" key="3">
    <source>
        <dbReference type="ARBA" id="ARBA00022679"/>
    </source>
</evidence>
<feature type="transmembrane region" description="Helical" evidence="11">
    <location>
        <begin position="12"/>
        <end position="33"/>
    </location>
</feature>
<dbReference type="GO" id="GO:0005794">
    <property type="term" value="C:Golgi apparatus"/>
    <property type="evidence" value="ECO:0007669"/>
    <property type="project" value="TreeGrafter"/>
</dbReference>